<reference evidence="2 3" key="1">
    <citation type="submission" date="2007-03" db="EMBL/GenBank/DDBJ databases">
        <authorList>
            <person name="Stal L."/>
            <person name="Ferriera S."/>
            <person name="Johnson J."/>
            <person name="Kravitz S."/>
            <person name="Beeson K."/>
            <person name="Sutton G."/>
            <person name="Rogers Y.-H."/>
            <person name="Friedman R."/>
            <person name="Frazier M."/>
            <person name="Venter J.C."/>
        </authorList>
    </citation>
    <scope>NUCLEOTIDE SEQUENCE [LARGE SCALE GENOMIC DNA]</scope>
    <source>
        <strain evidence="2 3">CCY0110</strain>
    </source>
</reference>
<keyword evidence="3" id="KW-1185">Reference proteome</keyword>
<name>A3IZD9_9CHRO</name>
<gene>
    <name evidence="2" type="ORF">CY0110_14745</name>
</gene>
<dbReference type="Proteomes" id="UP000003781">
    <property type="component" value="Unassembled WGS sequence"/>
</dbReference>
<organism evidence="2 3">
    <name type="scientific">Crocosphaera chwakensis CCY0110</name>
    <dbReference type="NCBI Taxonomy" id="391612"/>
    <lineage>
        <taxon>Bacteria</taxon>
        <taxon>Bacillati</taxon>
        <taxon>Cyanobacteriota</taxon>
        <taxon>Cyanophyceae</taxon>
        <taxon>Oscillatoriophycideae</taxon>
        <taxon>Chroococcales</taxon>
        <taxon>Aphanothecaceae</taxon>
        <taxon>Crocosphaera</taxon>
        <taxon>Crocosphaera chwakensis</taxon>
    </lineage>
</organism>
<sequence length="177" mass="20919">MEYLKSNMGRPNQRTITINYIERNEATEIVEEYLSQMDSSLLRQEIMTLLFCQYLPVFSREIPRKLYEKELIKCLKAARGLLLNLEKELETTRNYLDSPSNWLKDKFKPITNQEISKQQSTRVDELIDESDPTLINNNDLTEDEEPPIIYEEEEEETDDLSSDTTQRILDNFPDYPV</sequence>
<protein>
    <submittedName>
        <fullName evidence="2">Uncharacterized protein</fullName>
    </submittedName>
</protein>
<evidence type="ECO:0000313" key="3">
    <source>
        <dbReference type="Proteomes" id="UP000003781"/>
    </source>
</evidence>
<dbReference type="AlphaFoldDB" id="A3IZD9"/>
<feature type="region of interest" description="Disordered" evidence="1">
    <location>
        <begin position="114"/>
        <end position="177"/>
    </location>
</feature>
<accession>A3IZD9</accession>
<evidence type="ECO:0000256" key="1">
    <source>
        <dbReference type="SAM" id="MobiDB-lite"/>
    </source>
</evidence>
<dbReference type="EMBL" id="AAXW01000102">
    <property type="protein sequence ID" value="EAZ88151.1"/>
    <property type="molecule type" value="Genomic_DNA"/>
</dbReference>
<proteinExistence type="predicted"/>
<feature type="compositionally biased region" description="Acidic residues" evidence="1">
    <location>
        <begin position="140"/>
        <end position="161"/>
    </location>
</feature>
<comment type="caution">
    <text evidence="2">The sequence shown here is derived from an EMBL/GenBank/DDBJ whole genome shotgun (WGS) entry which is preliminary data.</text>
</comment>
<evidence type="ECO:0000313" key="2">
    <source>
        <dbReference type="EMBL" id="EAZ88151.1"/>
    </source>
</evidence>